<dbReference type="Pfam" id="PF17919">
    <property type="entry name" value="RT_RNaseH_2"/>
    <property type="match status" value="1"/>
</dbReference>
<evidence type="ECO:0000259" key="1">
    <source>
        <dbReference type="Pfam" id="PF17919"/>
    </source>
</evidence>
<dbReference type="InterPro" id="IPR051320">
    <property type="entry name" value="Viral_Replic_Matur_Polypro"/>
</dbReference>
<evidence type="ECO:0000313" key="2">
    <source>
        <dbReference type="EMBL" id="CAK1589449.1"/>
    </source>
</evidence>
<sequence length="140" mass="16200">MVFDRLRETNHKVTLDKCEFLRKEVLYLGHTITENELKPNNDKIQAVVDFPIARTATDIKRFLGLVGYYRKLIKDFAKVTQPLTDCLKKRNKIEITEKYVAAFERCKELLVNAPILQFPDFSKPFVLTIDASNYALGAVF</sequence>
<name>A0AAV1L5X9_9NEOP</name>
<dbReference type="PANTHER" id="PTHR33064:SF37">
    <property type="entry name" value="RIBONUCLEASE H"/>
    <property type="match status" value="1"/>
</dbReference>
<dbReference type="GO" id="GO:0071897">
    <property type="term" value="P:DNA biosynthetic process"/>
    <property type="evidence" value="ECO:0007669"/>
    <property type="project" value="UniProtKB-ARBA"/>
</dbReference>
<comment type="caution">
    <text evidence="2">The sequence shown here is derived from an EMBL/GenBank/DDBJ whole genome shotgun (WGS) entry which is preliminary data.</text>
</comment>
<dbReference type="Gene3D" id="3.30.70.270">
    <property type="match status" value="2"/>
</dbReference>
<organism evidence="2 3">
    <name type="scientific">Parnassius mnemosyne</name>
    <name type="common">clouded apollo</name>
    <dbReference type="NCBI Taxonomy" id="213953"/>
    <lineage>
        <taxon>Eukaryota</taxon>
        <taxon>Metazoa</taxon>
        <taxon>Ecdysozoa</taxon>
        <taxon>Arthropoda</taxon>
        <taxon>Hexapoda</taxon>
        <taxon>Insecta</taxon>
        <taxon>Pterygota</taxon>
        <taxon>Neoptera</taxon>
        <taxon>Endopterygota</taxon>
        <taxon>Lepidoptera</taxon>
        <taxon>Glossata</taxon>
        <taxon>Ditrysia</taxon>
        <taxon>Papilionoidea</taxon>
        <taxon>Papilionidae</taxon>
        <taxon>Parnassiinae</taxon>
        <taxon>Parnassini</taxon>
        <taxon>Parnassius</taxon>
        <taxon>Driopa</taxon>
    </lineage>
</organism>
<feature type="domain" description="Reverse transcriptase/retrotransposon-derived protein RNase H-like" evidence="1">
    <location>
        <begin position="96"/>
        <end position="139"/>
    </location>
</feature>
<dbReference type="SUPFAM" id="SSF56672">
    <property type="entry name" value="DNA/RNA polymerases"/>
    <property type="match status" value="1"/>
</dbReference>
<dbReference type="AlphaFoldDB" id="A0AAV1L5X9"/>
<protein>
    <recommendedName>
        <fullName evidence="1">Reverse transcriptase/retrotransposon-derived protein RNase H-like domain-containing protein</fullName>
    </recommendedName>
</protein>
<dbReference type="InterPro" id="IPR041577">
    <property type="entry name" value="RT_RNaseH_2"/>
</dbReference>
<gene>
    <name evidence="2" type="ORF">PARMNEM_LOCUS9948</name>
</gene>
<dbReference type="PANTHER" id="PTHR33064">
    <property type="entry name" value="POL PROTEIN"/>
    <property type="match status" value="1"/>
</dbReference>
<dbReference type="FunFam" id="3.30.70.270:FF:000026">
    <property type="entry name" value="Transposon Ty3-G Gag-Pol polyprotein"/>
    <property type="match status" value="1"/>
</dbReference>
<proteinExistence type="predicted"/>
<evidence type="ECO:0000313" key="3">
    <source>
        <dbReference type="Proteomes" id="UP001314205"/>
    </source>
</evidence>
<dbReference type="InterPro" id="IPR043128">
    <property type="entry name" value="Rev_trsase/Diguanyl_cyclase"/>
</dbReference>
<keyword evidence="3" id="KW-1185">Reference proteome</keyword>
<dbReference type="Proteomes" id="UP001314205">
    <property type="component" value="Unassembled WGS sequence"/>
</dbReference>
<dbReference type="EMBL" id="CAVLGL010000084">
    <property type="protein sequence ID" value="CAK1589449.1"/>
    <property type="molecule type" value="Genomic_DNA"/>
</dbReference>
<reference evidence="2 3" key="1">
    <citation type="submission" date="2023-11" db="EMBL/GenBank/DDBJ databases">
        <authorList>
            <person name="Hedman E."/>
            <person name="Englund M."/>
            <person name="Stromberg M."/>
            <person name="Nyberg Akerstrom W."/>
            <person name="Nylinder S."/>
            <person name="Jareborg N."/>
            <person name="Kallberg Y."/>
            <person name="Kronander E."/>
        </authorList>
    </citation>
    <scope>NUCLEOTIDE SEQUENCE [LARGE SCALE GENOMIC DNA]</scope>
</reference>
<accession>A0AAV1L5X9</accession>
<dbReference type="InterPro" id="IPR043502">
    <property type="entry name" value="DNA/RNA_pol_sf"/>
</dbReference>